<dbReference type="Gene3D" id="3.40.50.2000">
    <property type="entry name" value="Glycogen Phosphorylase B"/>
    <property type="match status" value="2"/>
</dbReference>
<organism evidence="3 4">
    <name type="scientific">Empedobacter stercoris</name>
    <dbReference type="NCBI Taxonomy" id="1628248"/>
    <lineage>
        <taxon>Bacteria</taxon>
        <taxon>Pseudomonadati</taxon>
        <taxon>Bacteroidota</taxon>
        <taxon>Flavobacteriia</taxon>
        <taxon>Flavobacteriales</taxon>
        <taxon>Weeksellaceae</taxon>
        <taxon>Empedobacter</taxon>
    </lineage>
</organism>
<dbReference type="InterPro" id="IPR001296">
    <property type="entry name" value="Glyco_trans_1"/>
</dbReference>
<evidence type="ECO:0000259" key="2">
    <source>
        <dbReference type="Pfam" id="PF13439"/>
    </source>
</evidence>
<reference evidence="3 4" key="1">
    <citation type="submission" date="2020-05" db="EMBL/GenBank/DDBJ databases">
        <title>Tigecycline resistant gene in Empedobacter stercoris.</title>
        <authorList>
            <person name="Chen Y."/>
            <person name="Cheng Y."/>
            <person name="Zhou K."/>
        </authorList>
    </citation>
    <scope>NUCLEOTIDE SEQUENCE [LARGE SCALE GENOMIC DNA]</scope>
    <source>
        <strain evidence="3 4">ES202</strain>
    </source>
</reference>
<name>A0ABX1WP95_9FLAO</name>
<dbReference type="RefSeq" id="WP_171623813.1">
    <property type="nucleotide sequence ID" value="NZ_JABFOQ010000036.1"/>
</dbReference>
<dbReference type="SUPFAM" id="SSF53756">
    <property type="entry name" value="UDP-Glycosyltransferase/glycogen phosphorylase"/>
    <property type="match status" value="1"/>
</dbReference>
<comment type="caution">
    <text evidence="3">The sequence shown here is derived from an EMBL/GenBank/DDBJ whole genome shotgun (WGS) entry which is preliminary data.</text>
</comment>
<dbReference type="PANTHER" id="PTHR12526:SF630">
    <property type="entry name" value="GLYCOSYLTRANSFERASE"/>
    <property type="match status" value="1"/>
</dbReference>
<evidence type="ECO:0000313" key="4">
    <source>
        <dbReference type="Proteomes" id="UP000580344"/>
    </source>
</evidence>
<dbReference type="Pfam" id="PF00534">
    <property type="entry name" value="Glycos_transf_1"/>
    <property type="match status" value="1"/>
</dbReference>
<sequence>MRKDILALASWYPSRVLLDNGDFIQRHLRAISTLNNVTLVHAIKDQNLKSDFEITDNINENVREIIIYFKPSFFGPFNLIKQIRAFLKGIALVNHFDVIHLNVIYPAGLLSTYLKIKYKKPVILTEHWTNLHPNKFIQLPFYKRLAIKKILNFVDIVLPVSTHLGESIKKINHKVSYQVIPNVVDLERFDYKLDLNSNEIRFLHLSHLGDQHKNISGMLNVAKRLAENNYSFKFYIGGNGDLTPIIHFIKEHKLENYITTFGRLEHHEVNQKMNDADCFVLFSRFENQPCVQAEAFATGLPLIATKVGGIEEFFPNNFGILIESENEDQLFEAMIEVIKGKKFAEAEKMNDYARKLFAKEEIAQHYNEIYTQVVK</sequence>
<feature type="domain" description="Glycosyl transferase family 1" evidence="1">
    <location>
        <begin position="192"/>
        <end position="355"/>
    </location>
</feature>
<feature type="domain" description="Glycosyltransferase subfamily 4-like N-terminal" evidence="2">
    <location>
        <begin position="60"/>
        <end position="188"/>
    </location>
</feature>
<protein>
    <submittedName>
        <fullName evidence="3">Glycosyltransferase</fullName>
    </submittedName>
</protein>
<dbReference type="PANTHER" id="PTHR12526">
    <property type="entry name" value="GLYCOSYLTRANSFERASE"/>
    <property type="match status" value="1"/>
</dbReference>
<accession>A0ABX1WP95</accession>
<proteinExistence type="predicted"/>
<dbReference type="EMBL" id="JABFOQ010000036">
    <property type="protein sequence ID" value="NOJ76522.1"/>
    <property type="molecule type" value="Genomic_DNA"/>
</dbReference>
<dbReference type="Proteomes" id="UP000580344">
    <property type="component" value="Unassembled WGS sequence"/>
</dbReference>
<evidence type="ECO:0000313" key="3">
    <source>
        <dbReference type="EMBL" id="NOJ76522.1"/>
    </source>
</evidence>
<keyword evidence="4" id="KW-1185">Reference proteome</keyword>
<dbReference type="InterPro" id="IPR028098">
    <property type="entry name" value="Glyco_trans_4-like_N"/>
</dbReference>
<evidence type="ECO:0000259" key="1">
    <source>
        <dbReference type="Pfam" id="PF00534"/>
    </source>
</evidence>
<gene>
    <name evidence="3" type="ORF">HMH06_11895</name>
</gene>
<dbReference type="Pfam" id="PF13439">
    <property type="entry name" value="Glyco_transf_4"/>
    <property type="match status" value="1"/>
</dbReference>